<comment type="caution">
    <text evidence="1">The sequence shown here is derived from an EMBL/GenBank/DDBJ whole genome shotgun (WGS) entry which is preliminary data.</text>
</comment>
<organism evidence="1 2">
    <name type="scientific">Acinetobacter cumulans</name>
    <dbReference type="NCBI Taxonomy" id="2136182"/>
    <lineage>
        <taxon>Bacteria</taxon>
        <taxon>Pseudomonadati</taxon>
        <taxon>Pseudomonadota</taxon>
        <taxon>Gammaproteobacteria</taxon>
        <taxon>Moraxellales</taxon>
        <taxon>Moraxellaceae</taxon>
        <taxon>Acinetobacter</taxon>
    </lineage>
</organism>
<dbReference type="AlphaFoldDB" id="A0A498D7H8"/>
<dbReference type="EMBL" id="RCHD01000021">
    <property type="protein sequence ID" value="RLL34863.1"/>
    <property type="molecule type" value="Genomic_DNA"/>
</dbReference>
<proteinExistence type="predicted"/>
<gene>
    <name evidence="1" type="ORF">D9K80_10060</name>
</gene>
<evidence type="ECO:0000313" key="1">
    <source>
        <dbReference type="EMBL" id="RLL34863.1"/>
    </source>
</evidence>
<sequence>MTIIVCGYTRNLNEKINYAEIMSDLEKEKWSFQDGKIIDANGKKLNDIPPRKKYEKPELNHQNYELILDDFYKSTFYLCDSGISVGNNLAYIDNFFKVDVIDLKIYQPSFHGYYFQGYHSVQFSHKVAIGFAGNVNLAKLCISYIKEHLEQLRISRSDARPIEYIVRKHCDNDNPLYNNPETTMWDEDLFVDYDESKLYTANQISDFIEHSINAGYERIRKNLSELKRNTTIREKDIIAEFAVTIYCPFKQKNEIYIYRPRFIENEYGVPNGKLIAEKMLLPENEIAILGTQAITSDLNQQYSSLLTNLKNPQKELFESVNQHIKNQISECIFNVNLPSYYFQFDQRRGLTVIDRLKK</sequence>
<accession>A0A498D7H8</accession>
<dbReference type="Proteomes" id="UP000267166">
    <property type="component" value="Unassembled WGS sequence"/>
</dbReference>
<protein>
    <submittedName>
        <fullName evidence="1">Uncharacterized protein</fullName>
    </submittedName>
</protein>
<name>A0A498D7H8_9GAMM</name>
<dbReference type="RefSeq" id="WP_121594503.1">
    <property type="nucleotide sequence ID" value="NZ_RCHD01000021.1"/>
</dbReference>
<evidence type="ECO:0000313" key="2">
    <source>
        <dbReference type="Proteomes" id="UP000267166"/>
    </source>
</evidence>
<reference evidence="1 2" key="1">
    <citation type="submission" date="2018-09" db="EMBL/GenBank/DDBJ databases">
        <title>The draft genome of Acinetobacter sp. strains.</title>
        <authorList>
            <person name="Qin J."/>
            <person name="Feng Y."/>
            <person name="Zong Z."/>
        </authorList>
    </citation>
    <scope>NUCLEOTIDE SEQUENCE [LARGE SCALE GENOMIC DNA]</scope>
    <source>
        <strain evidence="1 2">WCHAc060003</strain>
    </source>
</reference>